<evidence type="ECO:0000313" key="3">
    <source>
        <dbReference type="Proteomes" id="UP001597526"/>
    </source>
</evidence>
<reference evidence="3" key="1">
    <citation type="journal article" date="2019" name="Int. J. Syst. Evol. Microbiol.">
        <title>The Global Catalogue of Microorganisms (GCM) 10K type strain sequencing project: providing services to taxonomists for standard genome sequencing and annotation.</title>
        <authorList>
            <consortium name="The Broad Institute Genomics Platform"/>
            <consortium name="The Broad Institute Genome Sequencing Center for Infectious Disease"/>
            <person name="Wu L."/>
            <person name="Ma J."/>
        </authorList>
    </citation>
    <scope>NUCLEOTIDE SEQUENCE [LARGE SCALE GENOMIC DNA]</scope>
    <source>
        <strain evidence="3">KCTC 52368</strain>
    </source>
</reference>
<accession>A0ABW5N0X5</accession>
<organism evidence="2 3">
    <name type="scientific">Croceitalea marina</name>
    <dbReference type="NCBI Taxonomy" id="1775166"/>
    <lineage>
        <taxon>Bacteria</taxon>
        <taxon>Pseudomonadati</taxon>
        <taxon>Bacteroidota</taxon>
        <taxon>Flavobacteriia</taxon>
        <taxon>Flavobacteriales</taxon>
        <taxon>Flavobacteriaceae</taxon>
        <taxon>Croceitalea</taxon>
    </lineage>
</organism>
<keyword evidence="2" id="KW-0378">Hydrolase</keyword>
<dbReference type="PANTHER" id="PTHR45763">
    <property type="entry name" value="HYDROLASE, ALPHA/BETA FOLD FAMILY PROTEIN, EXPRESSED-RELATED"/>
    <property type="match status" value="1"/>
</dbReference>
<dbReference type="Pfam" id="PF00561">
    <property type="entry name" value="Abhydrolase_1"/>
    <property type="match status" value="1"/>
</dbReference>
<dbReference type="RefSeq" id="WP_339144577.1">
    <property type="nucleotide sequence ID" value="NZ_JBHULB010000081.1"/>
</dbReference>
<evidence type="ECO:0000259" key="1">
    <source>
        <dbReference type="Pfam" id="PF00561"/>
    </source>
</evidence>
<dbReference type="Gene3D" id="3.40.50.1820">
    <property type="entry name" value="alpha/beta hydrolase"/>
    <property type="match status" value="1"/>
</dbReference>
<name>A0ABW5N0X5_9FLAO</name>
<dbReference type="InterPro" id="IPR000073">
    <property type="entry name" value="AB_hydrolase_1"/>
</dbReference>
<dbReference type="SUPFAM" id="SSF53474">
    <property type="entry name" value="alpha/beta-Hydrolases"/>
    <property type="match status" value="1"/>
</dbReference>
<sequence>MNSEIIETKINRTKQRIQLRDKRHLGFAEYGPRDGYPIVYCPGSQSSRLEMHYDLSFTITHQLRIIAVDRPGHGMSDFNPKGSILEFARDIKELMGFLKIDRFSVAAMSAGAPFAFGIVYKIPEKINQMAIVSGFAPLTKHNKKALSRKIKLMLGVSKSFPKFFALLLRFQAKQIAKNPEKVLQSFLKMMNDSDKKILENPAVIKVLQNMFTEAYRNGSKGVAYEISKILVKDWGFDYSKTQVPISFWQGEKDNNVPYEWAEFMANQIERSSLKTYPNHGHLLIFDHAEEIFSSLKDPVSLN</sequence>
<dbReference type="InterPro" id="IPR029058">
    <property type="entry name" value="AB_hydrolase_fold"/>
</dbReference>
<dbReference type="EMBL" id="JBHULB010000081">
    <property type="protein sequence ID" value="MFD2588746.1"/>
    <property type="molecule type" value="Genomic_DNA"/>
</dbReference>
<feature type="domain" description="AB hydrolase-1" evidence="1">
    <location>
        <begin position="51"/>
        <end position="288"/>
    </location>
</feature>
<evidence type="ECO:0000313" key="2">
    <source>
        <dbReference type="EMBL" id="MFD2588746.1"/>
    </source>
</evidence>
<dbReference type="Proteomes" id="UP001597526">
    <property type="component" value="Unassembled WGS sequence"/>
</dbReference>
<proteinExistence type="predicted"/>
<comment type="caution">
    <text evidence="2">The sequence shown here is derived from an EMBL/GenBank/DDBJ whole genome shotgun (WGS) entry which is preliminary data.</text>
</comment>
<protein>
    <submittedName>
        <fullName evidence="2">Alpha/beta fold hydrolase</fullName>
    </submittedName>
</protein>
<dbReference type="PANTHER" id="PTHR45763:SF46">
    <property type="entry name" value="AB HYDROLASE-1 DOMAIN-CONTAINING PROTEIN"/>
    <property type="match status" value="1"/>
</dbReference>
<dbReference type="GO" id="GO:0016787">
    <property type="term" value="F:hydrolase activity"/>
    <property type="evidence" value="ECO:0007669"/>
    <property type="project" value="UniProtKB-KW"/>
</dbReference>
<keyword evidence="3" id="KW-1185">Reference proteome</keyword>
<gene>
    <name evidence="2" type="ORF">ACFSQJ_17600</name>
</gene>